<dbReference type="PANTHER" id="PTHR38480:SF1">
    <property type="entry name" value="SLR0254 PROTEIN"/>
    <property type="match status" value="1"/>
</dbReference>
<organism evidence="7 8">
    <name type="scientific">Isoptericola peretonis</name>
    <dbReference type="NCBI Taxonomy" id="2918523"/>
    <lineage>
        <taxon>Bacteria</taxon>
        <taxon>Bacillati</taxon>
        <taxon>Actinomycetota</taxon>
        <taxon>Actinomycetes</taxon>
        <taxon>Micrococcales</taxon>
        <taxon>Promicromonosporaceae</taxon>
        <taxon>Isoptericola</taxon>
    </lineage>
</organism>
<dbReference type="Pfam" id="PF06271">
    <property type="entry name" value="RDD"/>
    <property type="match status" value="1"/>
</dbReference>
<evidence type="ECO:0000256" key="4">
    <source>
        <dbReference type="ARBA" id="ARBA00023136"/>
    </source>
</evidence>
<evidence type="ECO:0000313" key="8">
    <source>
        <dbReference type="Proteomes" id="UP001651050"/>
    </source>
</evidence>
<sequence length="272" mass="28996">MHDGIVIGEGVVLDARPASFVSRALAALLDLAALALVGIALLVVVAMQDVAFDEQWAAVASVVAAVLVMVVVPVTVETLSRGRSLGKLVTGLRVVRDDGGPVRFRHAFVRALVGVGELWLTFGSVALVTSLSNSRGKRLGDLLAGTYVIRVRGGRGWSVPLAMPPELAGWARTADIRRLPDGVALAARQFLDRAPRLAPASRAGLADELAGRIEPFVAPGPPPGTPAEAFLHAVLHERRDRELERGRVEQERAEARAVTLHRLPYAIPDPPR</sequence>
<gene>
    <name evidence="7" type="ORF">M1843_14910</name>
</gene>
<evidence type="ECO:0000256" key="2">
    <source>
        <dbReference type="ARBA" id="ARBA00022692"/>
    </source>
</evidence>
<protein>
    <submittedName>
        <fullName evidence="7">RDD family protein</fullName>
    </submittedName>
</protein>
<feature type="transmembrane region" description="Helical" evidence="5">
    <location>
        <begin position="56"/>
        <end position="76"/>
    </location>
</feature>
<feature type="transmembrane region" description="Helical" evidence="5">
    <location>
        <begin position="20"/>
        <end position="44"/>
    </location>
</feature>
<name>A0ABT0J6B0_9MICO</name>
<keyword evidence="4 5" id="KW-0472">Membrane</keyword>
<comment type="caution">
    <text evidence="7">The sequence shown here is derived from an EMBL/GenBank/DDBJ whole genome shotgun (WGS) entry which is preliminary data.</text>
</comment>
<proteinExistence type="predicted"/>
<reference evidence="7 8" key="1">
    <citation type="submission" date="2022-02" db="EMBL/GenBank/DDBJ databases">
        <title>The car tank lid bacteriome: a reservoir of bacteria with potential in bioremediation of fuel.</title>
        <authorList>
            <person name="Vidal-Verdu A."/>
            <person name="Gomez-Martinez D."/>
            <person name="Latorre-Perez A."/>
            <person name="Pereto J."/>
            <person name="Porcar M."/>
        </authorList>
    </citation>
    <scope>NUCLEOTIDE SEQUENCE [LARGE SCALE GENOMIC DNA]</scope>
    <source>
        <strain evidence="7 8">4D.3</strain>
    </source>
</reference>
<evidence type="ECO:0000256" key="1">
    <source>
        <dbReference type="ARBA" id="ARBA00004141"/>
    </source>
</evidence>
<keyword evidence="2 5" id="KW-0812">Transmembrane</keyword>
<dbReference type="PANTHER" id="PTHR38480">
    <property type="entry name" value="SLR0254 PROTEIN"/>
    <property type="match status" value="1"/>
</dbReference>
<evidence type="ECO:0000259" key="6">
    <source>
        <dbReference type="Pfam" id="PF06271"/>
    </source>
</evidence>
<feature type="transmembrane region" description="Helical" evidence="5">
    <location>
        <begin position="107"/>
        <end position="128"/>
    </location>
</feature>
<feature type="domain" description="RDD" evidence="6">
    <location>
        <begin position="18"/>
        <end position="145"/>
    </location>
</feature>
<evidence type="ECO:0000256" key="3">
    <source>
        <dbReference type="ARBA" id="ARBA00022989"/>
    </source>
</evidence>
<keyword evidence="3 5" id="KW-1133">Transmembrane helix</keyword>
<comment type="subcellular location">
    <subcellularLocation>
        <location evidence="1">Membrane</location>
        <topology evidence="1">Multi-pass membrane protein</topology>
    </subcellularLocation>
</comment>
<evidence type="ECO:0000313" key="7">
    <source>
        <dbReference type="EMBL" id="MCK9795040.1"/>
    </source>
</evidence>
<evidence type="ECO:0000256" key="5">
    <source>
        <dbReference type="SAM" id="Phobius"/>
    </source>
</evidence>
<dbReference type="InterPro" id="IPR010432">
    <property type="entry name" value="RDD"/>
</dbReference>
<accession>A0ABT0J6B0</accession>
<keyword evidence="8" id="KW-1185">Reference proteome</keyword>
<dbReference type="Proteomes" id="UP001651050">
    <property type="component" value="Unassembled WGS sequence"/>
</dbReference>
<dbReference type="EMBL" id="JALQCY010000004">
    <property type="protein sequence ID" value="MCK9795040.1"/>
    <property type="molecule type" value="Genomic_DNA"/>
</dbReference>